<dbReference type="InterPro" id="IPR011990">
    <property type="entry name" value="TPR-like_helical_dom_sf"/>
</dbReference>
<dbReference type="GO" id="GO:0005634">
    <property type="term" value="C:nucleus"/>
    <property type="evidence" value="ECO:0007669"/>
    <property type="project" value="UniProtKB-SubCell"/>
</dbReference>
<dbReference type="EMBL" id="JAGXEW010000024">
    <property type="protein sequence ID" value="KAK1158265.1"/>
    <property type="molecule type" value="Genomic_DNA"/>
</dbReference>
<comment type="caution">
    <text evidence="19">The sequence shown here is derived from an EMBL/GenBank/DDBJ whole genome shotgun (WGS) entry which is preliminary data.</text>
</comment>
<evidence type="ECO:0000259" key="18">
    <source>
        <dbReference type="PROSITE" id="PS50865"/>
    </source>
</evidence>
<evidence type="ECO:0000256" key="16">
    <source>
        <dbReference type="SAM" id="MobiDB-lite"/>
    </source>
</evidence>
<evidence type="ECO:0000313" key="20">
    <source>
        <dbReference type="Proteomes" id="UP001230051"/>
    </source>
</evidence>
<dbReference type="Gene3D" id="1.25.40.10">
    <property type="entry name" value="Tetratricopeptide repeat domain"/>
    <property type="match status" value="2"/>
</dbReference>
<dbReference type="PROSITE" id="PS50280">
    <property type="entry name" value="SET"/>
    <property type="match status" value="1"/>
</dbReference>
<dbReference type="Gene3D" id="2.170.270.10">
    <property type="entry name" value="SET domain"/>
    <property type="match status" value="1"/>
</dbReference>
<keyword evidence="9" id="KW-0862">Zinc</keyword>
<dbReference type="PROSITE" id="PS50865">
    <property type="entry name" value="ZF_MYND_2"/>
    <property type="match status" value="1"/>
</dbReference>
<dbReference type="InterPro" id="IPR001214">
    <property type="entry name" value="SET_dom"/>
</dbReference>
<keyword evidence="3" id="KW-0963">Cytoplasm</keyword>
<feature type="region of interest" description="Disordered" evidence="16">
    <location>
        <begin position="486"/>
        <end position="550"/>
    </location>
</feature>
<accession>A0AAD8FUZ1</accession>
<sequence>MDLPCPEWQDLALKKWNCLSWAQKQAFTSSSEPSDIFSFCFSILNPEDAEFLIRLSQRHPIHKDPIAARSYRQQGNACFKERRYTQAALLYSQGLCQADPGSEERALCYANRSATLLHLKHYQECLKDISRALTCGYPKNLHPKLLGRRAECLSRLEGGGGEAGAPCPSDTPGGLTHKGTTESQGLREKQGLVLLPSASPAVALQFDPSRGRHLVAVSGIAAGEAVLEEEAFACVLIPGTGAKVRLEKPNQEAGTEDWHCHRCLSKVVAPVPCQGCCYARYCGEECQEQAWEGYHKAECPLGGALLALGVLAQLALRVALVAGLEEVLGAREQMNERATGLRAAVVGSAGRLSCSGGIPEEAGELKGMDPLGNVGEGSQGAGSSKGNGDSLQEKGLLEIDKTLESNDAPVETGPPAMADPQQGGLDPGRGVAAPLVLPGCDSAGRYLGSSYRSVHHLLPHSQRHSPALRFLCGVTIATLCQRLQEEGPLPDTWGGAKSFSQSVEKGAADESSALSREQQNSSQSDEDRDENSGSVGQSEKEKRREPSPEWSMLGTAVLRHMLQLRCNAQAVTAVRDSGRGRSTVESSAQVRIATAIFPTLSLLNHSCSPNTSATFRANTVTVRASQPIGAGQELLHCYGPHRSRMPMCERRRLLEEQYFFLCQCAACCEEQGSEGKGQPTELDGVRCTRCGSSVQSVQGSQEQYCCSLGSCGLALSRLELSRKLLGIQEEIQKAVELIERDRPDRAVKGLRVCEGQVKGFLSQTHPVQGEIADSLARAYAVMGQWEQAAAQLSRSVEVVRSQYGDDSVELGHQLFKLAQLHFNGRSVPQALSVIPEAQRILTLHCGPGFELVQELQEMELCLRGVLQSQRTA</sequence>
<evidence type="ECO:0000256" key="1">
    <source>
        <dbReference type="ARBA" id="ARBA00004123"/>
    </source>
</evidence>
<evidence type="ECO:0000256" key="11">
    <source>
        <dbReference type="ARBA" id="ARBA00048985"/>
    </source>
</evidence>
<feature type="domain" description="MYND-type" evidence="18">
    <location>
        <begin position="260"/>
        <end position="299"/>
    </location>
</feature>
<keyword evidence="20" id="KW-1185">Reference proteome</keyword>
<feature type="region of interest" description="Disordered" evidence="16">
    <location>
        <begin position="160"/>
        <end position="181"/>
    </location>
</feature>
<dbReference type="GO" id="GO:0008168">
    <property type="term" value="F:methyltransferase activity"/>
    <property type="evidence" value="ECO:0007669"/>
    <property type="project" value="UniProtKB-KW"/>
</dbReference>
<evidence type="ECO:0000256" key="7">
    <source>
        <dbReference type="ARBA" id="ARBA00022723"/>
    </source>
</evidence>
<evidence type="ECO:0000256" key="3">
    <source>
        <dbReference type="ARBA" id="ARBA00022490"/>
    </source>
</evidence>
<feature type="compositionally biased region" description="Basic and acidic residues" evidence="16">
    <location>
        <begin position="538"/>
        <end position="547"/>
    </location>
</feature>
<evidence type="ECO:0000259" key="17">
    <source>
        <dbReference type="PROSITE" id="PS50280"/>
    </source>
</evidence>
<dbReference type="CDD" id="cd10536">
    <property type="entry name" value="SET_SMYD4"/>
    <property type="match status" value="1"/>
</dbReference>
<organism evidence="19 20">
    <name type="scientific">Acipenser oxyrinchus oxyrinchus</name>
    <dbReference type="NCBI Taxonomy" id="40147"/>
    <lineage>
        <taxon>Eukaryota</taxon>
        <taxon>Metazoa</taxon>
        <taxon>Chordata</taxon>
        <taxon>Craniata</taxon>
        <taxon>Vertebrata</taxon>
        <taxon>Euteleostomi</taxon>
        <taxon>Actinopterygii</taxon>
        <taxon>Chondrostei</taxon>
        <taxon>Acipenseriformes</taxon>
        <taxon>Acipenseridae</taxon>
        <taxon>Acipenser</taxon>
    </lineage>
</organism>
<comment type="subcellular location">
    <subcellularLocation>
        <location evidence="2">Cytoplasm</location>
    </subcellularLocation>
    <subcellularLocation>
        <location evidence="1">Nucleus</location>
    </subcellularLocation>
</comment>
<evidence type="ECO:0000256" key="14">
    <source>
        <dbReference type="ARBA" id="ARBA00093680"/>
    </source>
</evidence>
<dbReference type="GO" id="GO:0008270">
    <property type="term" value="F:zinc ion binding"/>
    <property type="evidence" value="ECO:0007669"/>
    <property type="project" value="UniProtKB-KW"/>
</dbReference>
<dbReference type="InterPro" id="IPR002893">
    <property type="entry name" value="Znf_MYND"/>
</dbReference>
<evidence type="ECO:0000256" key="10">
    <source>
        <dbReference type="ARBA" id="ARBA00023242"/>
    </source>
</evidence>
<evidence type="ECO:0000256" key="2">
    <source>
        <dbReference type="ARBA" id="ARBA00004496"/>
    </source>
</evidence>
<evidence type="ECO:0000256" key="13">
    <source>
        <dbReference type="ARBA" id="ARBA00093635"/>
    </source>
</evidence>
<keyword evidence="8 15" id="KW-0863">Zinc-finger</keyword>
<evidence type="ECO:0000256" key="9">
    <source>
        <dbReference type="ARBA" id="ARBA00022833"/>
    </source>
</evidence>
<evidence type="ECO:0000313" key="19">
    <source>
        <dbReference type="EMBL" id="KAK1158265.1"/>
    </source>
</evidence>
<feature type="compositionally biased region" description="Gly residues" evidence="16">
    <location>
        <begin position="374"/>
        <end position="385"/>
    </location>
</feature>
<gene>
    <name evidence="19" type="primary">Smyd4</name>
    <name evidence="19" type="ORF">AOXY_G23120</name>
</gene>
<feature type="domain" description="SET" evidence="17">
    <location>
        <begin position="190"/>
        <end position="639"/>
    </location>
</feature>
<comment type="catalytic activity">
    <reaction evidence="11">
        <text>L-lysyl-[protein] + S-adenosyl-L-methionine = N(6)-methyl-L-lysyl-[protein] + S-adenosyl-L-homocysteine + H(+)</text>
        <dbReference type="Rhea" id="RHEA:51736"/>
        <dbReference type="Rhea" id="RHEA-COMP:9752"/>
        <dbReference type="Rhea" id="RHEA-COMP:13053"/>
        <dbReference type="ChEBI" id="CHEBI:15378"/>
        <dbReference type="ChEBI" id="CHEBI:29969"/>
        <dbReference type="ChEBI" id="CHEBI:57856"/>
        <dbReference type="ChEBI" id="CHEBI:59789"/>
        <dbReference type="ChEBI" id="CHEBI:61929"/>
    </reaction>
</comment>
<evidence type="ECO:0000256" key="12">
    <source>
        <dbReference type="ARBA" id="ARBA00093423"/>
    </source>
</evidence>
<dbReference type="PANTHER" id="PTHR46165">
    <property type="entry name" value="SET AND MYND DOMAIN-CONTAINING PROTEIN 4"/>
    <property type="match status" value="1"/>
</dbReference>
<dbReference type="GO" id="GO:0007507">
    <property type="term" value="P:heart development"/>
    <property type="evidence" value="ECO:0007669"/>
    <property type="project" value="TreeGrafter"/>
</dbReference>
<evidence type="ECO:0000256" key="5">
    <source>
        <dbReference type="ARBA" id="ARBA00022679"/>
    </source>
</evidence>
<dbReference type="InterPro" id="IPR046341">
    <property type="entry name" value="SET_dom_sf"/>
</dbReference>
<dbReference type="Gene3D" id="6.10.140.2220">
    <property type="match status" value="1"/>
</dbReference>
<dbReference type="PANTHER" id="PTHR46165:SF2">
    <property type="entry name" value="SET AND MYND DOMAIN-CONTAINING PROTEIN 4"/>
    <property type="match status" value="1"/>
</dbReference>
<dbReference type="GO" id="GO:0042826">
    <property type="term" value="F:histone deacetylase binding"/>
    <property type="evidence" value="ECO:0007669"/>
    <property type="project" value="TreeGrafter"/>
</dbReference>
<name>A0AAD8FUZ1_ACIOX</name>
<evidence type="ECO:0000256" key="6">
    <source>
        <dbReference type="ARBA" id="ARBA00022691"/>
    </source>
</evidence>
<evidence type="ECO:0000256" key="4">
    <source>
        <dbReference type="ARBA" id="ARBA00022603"/>
    </source>
</evidence>
<feature type="compositionally biased region" description="Polar residues" evidence="16">
    <location>
        <begin position="512"/>
        <end position="523"/>
    </location>
</feature>
<dbReference type="Pfam" id="PF00856">
    <property type="entry name" value="SET"/>
    <property type="match status" value="1"/>
</dbReference>
<evidence type="ECO:0000256" key="8">
    <source>
        <dbReference type="ARBA" id="ARBA00022771"/>
    </source>
</evidence>
<dbReference type="AlphaFoldDB" id="A0AAD8FUZ1"/>
<comment type="function">
    <text evidence="12">Protein-lysine N-methyltransferase. Monomethylates PRMT5, modulating its transcriptional activity. May also act as a histone methyltransferase. Plays a critical role in cardiac development. Acts as a key epigenetic regulator of gene expression during cardiac development via its dual activities as a methyltransferase and negative regulator of HDAC1.</text>
</comment>
<dbReference type="InterPro" id="IPR052097">
    <property type="entry name" value="SET-MYND_domain_protein"/>
</dbReference>
<dbReference type="Pfam" id="PF01753">
    <property type="entry name" value="zf-MYND"/>
    <property type="match status" value="1"/>
</dbReference>
<keyword evidence="10" id="KW-0539">Nucleus</keyword>
<dbReference type="SUPFAM" id="SSF82199">
    <property type="entry name" value="SET domain"/>
    <property type="match status" value="1"/>
</dbReference>
<feature type="region of interest" description="Disordered" evidence="16">
    <location>
        <begin position="406"/>
        <end position="426"/>
    </location>
</feature>
<dbReference type="GO" id="GO:0032259">
    <property type="term" value="P:methylation"/>
    <property type="evidence" value="ECO:0007669"/>
    <property type="project" value="UniProtKB-KW"/>
</dbReference>
<dbReference type="Proteomes" id="UP001230051">
    <property type="component" value="Unassembled WGS sequence"/>
</dbReference>
<keyword evidence="7" id="KW-0479">Metal-binding</keyword>
<proteinExistence type="predicted"/>
<keyword evidence="5" id="KW-0808">Transferase</keyword>
<evidence type="ECO:0000256" key="15">
    <source>
        <dbReference type="PROSITE-ProRule" id="PRU00134"/>
    </source>
</evidence>
<feature type="region of interest" description="Disordered" evidence="16">
    <location>
        <begin position="362"/>
        <end position="391"/>
    </location>
</feature>
<protein>
    <recommendedName>
        <fullName evidence="13">Protein-lysine N-methyltransferase SMYD4</fullName>
    </recommendedName>
    <alternativeName>
        <fullName evidence="14">SET and MYND domain-containing protein 4</fullName>
    </alternativeName>
</protein>
<dbReference type="SUPFAM" id="SSF144232">
    <property type="entry name" value="HIT/MYND zinc finger-like"/>
    <property type="match status" value="1"/>
</dbReference>
<dbReference type="SUPFAM" id="SSF48452">
    <property type="entry name" value="TPR-like"/>
    <property type="match status" value="2"/>
</dbReference>
<keyword evidence="6" id="KW-0949">S-adenosyl-L-methionine</keyword>
<keyword evidence="4" id="KW-0489">Methyltransferase</keyword>
<dbReference type="InterPro" id="IPR044421">
    <property type="entry name" value="SMYD4_SET"/>
</dbReference>
<dbReference type="GO" id="GO:0005737">
    <property type="term" value="C:cytoplasm"/>
    <property type="evidence" value="ECO:0007669"/>
    <property type="project" value="UniProtKB-SubCell"/>
</dbReference>
<reference evidence="19" key="1">
    <citation type="submission" date="2022-02" db="EMBL/GenBank/DDBJ databases">
        <title>Atlantic sturgeon de novo genome assembly.</title>
        <authorList>
            <person name="Stock M."/>
            <person name="Klopp C."/>
            <person name="Guiguen Y."/>
            <person name="Cabau C."/>
            <person name="Parinello H."/>
            <person name="Santidrian Yebra-Pimentel E."/>
            <person name="Kuhl H."/>
            <person name="Dirks R.P."/>
            <person name="Guessner J."/>
            <person name="Wuertz S."/>
            <person name="Du K."/>
            <person name="Schartl M."/>
        </authorList>
    </citation>
    <scope>NUCLEOTIDE SEQUENCE</scope>
    <source>
        <strain evidence="19">STURGEONOMICS-FGT-2020</strain>
        <tissue evidence="19">Whole blood</tissue>
    </source>
</reference>